<name>A0A5C9A6F8_9GAMM</name>
<evidence type="ECO:0000313" key="2">
    <source>
        <dbReference type="EMBL" id="TXS95629.1"/>
    </source>
</evidence>
<reference evidence="2 3" key="1">
    <citation type="submission" date="2019-08" db="EMBL/GenBank/DDBJ databases">
        <title>Parahaliea maris sp. nov., isolated from the surface seawater.</title>
        <authorList>
            <person name="Liu Y."/>
        </authorList>
    </citation>
    <scope>NUCLEOTIDE SEQUENCE [LARGE SCALE GENOMIC DNA]</scope>
    <source>
        <strain evidence="2 3">HSLHS9</strain>
    </source>
</reference>
<keyword evidence="3" id="KW-1185">Reference proteome</keyword>
<feature type="transmembrane region" description="Helical" evidence="1">
    <location>
        <begin position="43"/>
        <end position="67"/>
    </location>
</feature>
<comment type="caution">
    <text evidence="2">The sequence shown here is derived from an EMBL/GenBank/DDBJ whole genome shotgun (WGS) entry which is preliminary data.</text>
</comment>
<dbReference type="Proteomes" id="UP000321039">
    <property type="component" value="Unassembled WGS sequence"/>
</dbReference>
<evidence type="ECO:0000256" key="1">
    <source>
        <dbReference type="SAM" id="Phobius"/>
    </source>
</evidence>
<keyword evidence="1" id="KW-1133">Transmembrane helix</keyword>
<dbReference type="AlphaFoldDB" id="A0A5C9A6F8"/>
<evidence type="ECO:0008006" key="4">
    <source>
        <dbReference type="Google" id="ProtNLM"/>
    </source>
</evidence>
<sequence length="75" mass="8104">MAASRAAKRFRRTMVLGVLALATLVWAAIDQFGVPVDTVVELALGSALMVVIAIVGAGLFVALWIGLRRLLRRRD</sequence>
<protein>
    <recommendedName>
        <fullName evidence="4">DUF1049 domain-containing protein</fullName>
    </recommendedName>
</protein>
<accession>A0A5C9A6F8</accession>
<keyword evidence="1" id="KW-0472">Membrane</keyword>
<proteinExistence type="predicted"/>
<gene>
    <name evidence="2" type="ORF">FV139_07050</name>
</gene>
<evidence type="ECO:0000313" key="3">
    <source>
        <dbReference type="Proteomes" id="UP000321039"/>
    </source>
</evidence>
<dbReference type="EMBL" id="VRZA01000002">
    <property type="protein sequence ID" value="TXS95629.1"/>
    <property type="molecule type" value="Genomic_DNA"/>
</dbReference>
<organism evidence="2 3">
    <name type="scientific">Parahaliea maris</name>
    <dbReference type="NCBI Taxonomy" id="2716870"/>
    <lineage>
        <taxon>Bacteria</taxon>
        <taxon>Pseudomonadati</taxon>
        <taxon>Pseudomonadota</taxon>
        <taxon>Gammaproteobacteria</taxon>
        <taxon>Cellvibrionales</taxon>
        <taxon>Halieaceae</taxon>
        <taxon>Parahaliea</taxon>
    </lineage>
</organism>
<keyword evidence="1" id="KW-0812">Transmembrane</keyword>
<dbReference type="RefSeq" id="WP_148067540.1">
    <property type="nucleotide sequence ID" value="NZ_VRZA01000002.1"/>
</dbReference>